<dbReference type="EMBL" id="JAFNEN010000147">
    <property type="protein sequence ID" value="KAG8192005.1"/>
    <property type="molecule type" value="Genomic_DNA"/>
</dbReference>
<evidence type="ECO:0000313" key="1">
    <source>
        <dbReference type="EMBL" id="KAG8192005.1"/>
    </source>
</evidence>
<reference evidence="1 2" key="1">
    <citation type="journal article" date="2022" name="Nat. Ecol. Evol.">
        <title>A masculinizing supergene underlies an exaggerated male reproductive morph in a spider.</title>
        <authorList>
            <person name="Hendrickx F."/>
            <person name="De Corte Z."/>
            <person name="Sonet G."/>
            <person name="Van Belleghem S.M."/>
            <person name="Kostlbacher S."/>
            <person name="Vangestel C."/>
        </authorList>
    </citation>
    <scope>NUCLEOTIDE SEQUENCE [LARGE SCALE GENOMIC DNA]</scope>
    <source>
        <strain evidence="1">W744_W776</strain>
    </source>
</reference>
<name>A0AAV6V7W9_9ARAC</name>
<dbReference type="AlphaFoldDB" id="A0AAV6V7W9"/>
<gene>
    <name evidence="1" type="ORF">JTE90_001739</name>
</gene>
<proteinExistence type="predicted"/>
<comment type="caution">
    <text evidence="1">The sequence shown here is derived from an EMBL/GenBank/DDBJ whole genome shotgun (WGS) entry which is preliminary data.</text>
</comment>
<accession>A0AAV6V7W9</accession>
<dbReference type="Proteomes" id="UP000827092">
    <property type="component" value="Unassembled WGS sequence"/>
</dbReference>
<keyword evidence="2" id="KW-1185">Reference proteome</keyword>
<protein>
    <submittedName>
        <fullName evidence="1">Uncharacterized protein</fullName>
    </submittedName>
</protein>
<evidence type="ECO:0000313" key="2">
    <source>
        <dbReference type="Proteomes" id="UP000827092"/>
    </source>
</evidence>
<organism evidence="1 2">
    <name type="scientific">Oedothorax gibbosus</name>
    <dbReference type="NCBI Taxonomy" id="931172"/>
    <lineage>
        <taxon>Eukaryota</taxon>
        <taxon>Metazoa</taxon>
        <taxon>Ecdysozoa</taxon>
        <taxon>Arthropoda</taxon>
        <taxon>Chelicerata</taxon>
        <taxon>Arachnida</taxon>
        <taxon>Araneae</taxon>
        <taxon>Araneomorphae</taxon>
        <taxon>Entelegynae</taxon>
        <taxon>Araneoidea</taxon>
        <taxon>Linyphiidae</taxon>
        <taxon>Erigoninae</taxon>
        <taxon>Oedothorax</taxon>
    </lineage>
</organism>
<sequence>MLGPKLPSRAGLKQLSGINVSSLFIYRNITGLYLSKGLDGTQFTIAGATLAAVDEASLPELPSLPEPMPQDSTEIVDVVTFIRRFPKSKMVVSSKTKLLDKQKVVLLVIGPPLHFEDPSRKRGKRRCYGNCCCHGDGVGSG</sequence>